<organism evidence="1 2">
    <name type="scientific">Hypsizygus marmoreus</name>
    <name type="common">White beech mushroom</name>
    <name type="synonym">Agaricus marmoreus</name>
    <dbReference type="NCBI Taxonomy" id="39966"/>
    <lineage>
        <taxon>Eukaryota</taxon>
        <taxon>Fungi</taxon>
        <taxon>Dikarya</taxon>
        <taxon>Basidiomycota</taxon>
        <taxon>Agaricomycotina</taxon>
        <taxon>Agaricomycetes</taxon>
        <taxon>Agaricomycetidae</taxon>
        <taxon>Agaricales</taxon>
        <taxon>Tricholomatineae</taxon>
        <taxon>Lyophyllaceae</taxon>
        <taxon>Hypsizygus</taxon>
    </lineage>
</organism>
<reference evidence="1" key="1">
    <citation type="submission" date="2018-04" db="EMBL/GenBank/DDBJ databases">
        <title>Whole genome sequencing of Hypsizygus marmoreus.</title>
        <authorList>
            <person name="Choi I.-G."/>
            <person name="Min B."/>
            <person name="Kim J.-G."/>
            <person name="Kim S."/>
            <person name="Oh Y.-L."/>
            <person name="Kong W.-S."/>
            <person name="Park H."/>
            <person name="Jeong J."/>
            <person name="Song E.-S."/>
        </authorList>
    </citation>
    <scope>NUCLEOTIDE SEQUENCE [LARGE SCALE GENOMIC DNA]</scope>
    <source>
        <strain evidence="1">51987-8</strain>
    </source>
</reference>
<dbReference type="Proteomes" id="UP000076154">
    <property type="component" value="Unassembled WGS sequence"/>
</dbReference>
<evidence type="ECO:0000313" key="1">
    <source>
        <dbReference type="EMBL" id="RDB17004.1"/>
    </source>
</evidence>
<gene>
    <name evidence="1" type="ORF">Hypma_002062</name>
</gene>
<name>A0A369JC58_HYPMA</name>
<dbReference type="EMBL" id="LUEZ02000120">
    <property type="protein sequence ID" value="RDB17004.1"/>
    <property type="molecule type" value="Genomic_DNA"/>
</dbReference>
<dbReference type="InParanoid" id="A0A369JC58"/>
<dbReference type="AlphaFoldDB" id="A0A369JC58"/>
<dbReference type="STRING" id="39966.A0A369JC58"/>
<accession>A0A369JC58</accession>
<protein>
    <submittedName>
        <fullName evidence="1">Uncharacterized protein</fullName>
    </submittedName>
</protein>
<comment type="caution">
    <text evidence="1">The sequence shown here is derived from an EMBL/GenBank/DDBJ whole genome shotgun (WGS) entry which is preliminary data.</text>
</comment>
<keyword evidence="2" id="KW-1185">Reference proteome</keyword>
<evidence type="ECO:0000313" key="2">
    <source>
        <dbReference type="Proteomes" id="UP000076154"/>
    </source>
</evidence>
<proteinExistence type="predicted"/>
<sequence length="135" mass="14807">MLDHNDFESLFFPVKEAIVSVPGGETCDTFEYARMPGSPTIWRQNGDLAFIQSVTPSHFSSSKCLWTRPAIGISKPLHLAYGQSNDVNGIVDLGSGSQFAVEIAEGLNTRFDVFNSNNEAFTAFQTGDYSIGYLE</sequence>